<keyword evidence="2" id="KW-0560">Oxidoreductase</keyword>
<dbReference type="Pfam" id="PF01625">
    <property type="entry name" value="PMSR"/>
    <property type="match status" value="1"/>
</dbReference>
<evidence type="ECO:0000256" key="1">
    <source>
        <dbReference type="ARBA" id="ARBA00012502"/>
    </source>
</evidence>
<dbReference type="InterPro" id="IPR036509">
    <property type="entry name" value="Met_Sox_Rdtase_MsrA_sf"/>
</dbReference>
<dbReference type="InterPro" id="IPR002569">
    <property type="entry name" value="Met_Sox_Rdtase_MsrA_dom"/>
</dbReference>
<gene>
    <name evidence="4" type="ORF">METZ01_LOCUS105023</name>
</gene>
<evidence type="ECO:0000256" key="2">
    <source>
        <dbReference type="ARBA" id="ARBA00023002"/>
    </source>
</evidence>
<name>A0A381WI69_9ZZZZ</name>
<dbReference type="EMBL" id="UINC01011883">
    <property type="protein sequence ID" value="SVA52169.1"/>
    <property type="molecule type" value="Genomic_DNA"/>
</dbReference>
<dbReference type="HAMAP" id="MF_01401">
    <property type="entry name" value="MsrA"/>
    <property type="match status" value="1"/>
</dbReference>
<dbReference type="SUPFAM" id="SSF55068">
    <property type="entry name" value="Peptide methionine sulfoxide reductase"/>
    <property type="match status" value="1"/>
</dbReference>
<sequence length="208" mass="23794">FLIIIISNISFISSTTNPKKGEPKIEMSHNSEKATFGGGCFWCMEAVFNRVDGVMKVESGYAGGKTKDPTYQEVCSGETGHAEVIQIEFQPDKISYEELLEIFWQAHDPTTINRQGADVGTQYRSIIFAYDDHQKMIADSSKKLWDNNGVYKNPIITEIIRISEFYPAEPYHQDYFKYNNSAGYCRLVIRPKIKKLQEKNIIRENNGD</sequence>
<protein>
    <recommendedName>
        <fullName evidence="1">peptide-methionine (S)-S-oxide reductase</fullName>
        <ecNumber evidence="1">1.8.4.11</ecNumber>
    </recommendedName>
</protein>
<proteinExistence type="inferred from homology"/>
<accession>A0A381WI69</accession>
<dbReference type="EC" id="1.8.4.11" evidence="1"/>
<reference evidence="4" key="1">
    <citation type="submission" date="2018-05" db="EMBL/GenBank/DDBJ databases">
        <authorList>
            <person name="Lanie J.A."/>
            <person name="Ng W.-L."/>
            <person name="Kazmierczak K.M."/>
            <person name="Andrzejewski T.M."/>
            <person name="Davidsen T.M."/>
            <person name="Wayne K.J."/>
            <person name="Tettelin H."/>
            <person name="Glass J.I."/>
            <person name="Rusch D."/>
            <person name="Podicherti R."/>
            <person name="Tsui H.-C.T."/>
            <person name="Winkler M.E."/>
        </authorList>
    </citation>
    <scope>NUCLEOTIDE SEQUENCE</scope>
</reference>
<dbReference type="PANTHER" id="PTHR43774:SF1">
    <property type="entry name" value="PEPTIDE METHIONINE SULFOXIDE REDUCTASE MSRA 2"/>
    <property type="match status" value="1"/>
</dbReference>
<dbReference type="PANTHER" id="PTHR43774">
    <property type="entry name" value="PEPTIDE METHIONINE SULFOXIDE REDUCTASE"/>
    <property type="match status" value="1"/>
</dbReference>
<evidence type="ECO:0000313" key="4">
    <source>
        <dbReference type="EMBL" id="SVA52169.1"/>
    </source>
</evidence>
<dbReference type="AlphaFoldDB" id="A0A381WI69"/>
<evidence type="ECO:0000259" key="3">
    <source>
        <dbReference type="Pfam" id="PF01625"/>
    </source>
</evidence>
<feature type="domain" description="Peptide methionine sulphoxide reductase MsrA" evidence="3">
    <location>
        <begin position="33"/>
        <end position="185"/>
    </location>
</feature>
<feature type="non-terminal residue" evidence="4">
    <location>
        <position position="1"/>
    </location>
</feature>
<dbReference type="NCBIfam" id="TIGR00401">
    <property type="entry name" value="msrA"/>
    <property type="match status" value="1"/>
</dbReference>
<dbReference type="GO" id="GO:0008113">
    <property type="term" value="F:peptide-methionine (S)-S-oxide reductase activity"/>
    <property type="evidence" value="ECO:0007669"/>
    <property type="project" value="UniProtKB-EC"/>
</dbReference>
<organism evidence="4">
    <name type="scientific">marine metagenome</name>
    <dbReference type="NCBI Taxonomy" id="408172"/>
    <lineage>
        <taxon>unclassified sequences</taxon>
        <taxon>metagenomes</taxon>
        <taxon>ecological metagenomes</taxon>
    </lineage>
</organism>
<dbReference type="Gene3D" id="3.30.1060.10">
    <property type="entry name" value="Peptide methionine sulphoxide reductase MsrA"/>
    <property type="match status" value="1"/>
</dbReference>